<dbReference type="EMBL" id="CZCS02000193">
    <property type="protein sequence ID" value="VXD20663.1"/>
    <property type="molecule type" value="Genomic_DNA"/>
</dbReference>
<comment type="caution">
    <text evidence="1">The sequence shown here is derived from an EMBL/GenBank/DDBJ whole genome shotgun (WGS) entry which is preliminary data.</text>
</comment>
<name>A0A7Z9BVZ1_9CYAN</name>
<gene>
    <name evidence="1" type="ORF">PL9631_520060</name>
</gene>
<evidence type="ECO:0000313" key="2">
    <source>
        <dbReference type="Proteomes" id="UP000182190"/>
    </source>
</evidence>
<proteinExistence type="predicted"/>
<dbReference type="RefSeq" id="WP_083619007.1">
    <property type="nucleotide sequence ID" value="NZ_LR735009.1"/>
</dbReference>
<accession>A0A7Z9BVZ1</accession>
<organism evidence="1 2">
    <name type="scientific">Planktothrix paucivesiculata PCC 9631</name>
    <dbReference type="NCBI Taxonomy" id="671071"/>
    <lineage>
        <taxon>Bacteria</taxon>
        <taxon>Bacillati</taxon>
        <taxon>Cyanobacteriota</taxon>
        <taxon>Cyanophyceae</taxon>
        <taxon>Oscillatoriophycideae</taxon>
        <taxon>Oscillatoriales</taxon>
        <taxon>Microcoleaceae</taxon>
        <taxon>Planktothrix</taxon>
    </lineage>
</organism>
<dbReference type="OrthoDB" id="574031at2"/>
<dbReference type="Proteomes" id="UP000182190">
    <property type="component" value="Unassembled WGS sequence"/>
</dbReference>
<reference evidence="1" key="1">
    <citation type="submission" date="2019-10" db="EMBL/GenBank/DDBJ databases">
        <authorList>
            <consortium name="Genoscope - CEA"/>
            <person name="William W."/>
        </authorList>
    </citation>
    <scope>NUCLEOTIDE SEQUENCE [LARGE SCALE GENOMIC DNA]</scope>
    <source>
        <strain evidence="1">BBR_PRJEB10994</strain>
    </source>
</reference>
<protein>
    <submittedName>
        <fullName evidence="1">Uncharacterized protein</fullName>
    </submittedName>
</protein>
<sequence length="102" mass="11326">MQTGVKGLSYPDFLIESLKDPEEAAGYLEAIMEEKDPEPLLFKQALANVAEALGEGKLSQEQLNQHLEALEQLLSIEGSREIYLLGLWLNTFGLKLTVAVEH</sequence>
<keyword evidence="2" id="KW-1185">Reference proteome</keyword>
<dbReference type="AlphaFoldDB" id="A0A7Z9BVZ1"/>
<evidence type="ECO:0000313" key="1">
    <source>
        <dbReference type="EMBL" id="VXD20663.1"/>
    </source>
</evidence>